<evidence type="ECO:0000256" key="1">
    <source>
        <dbReference type="ARBA" id="ARBA00022475"/>
    </source>
</evidence>
<protein>
    <submittedName>
        <fullName evidence="9">Septum formation initiator family protein</fullName>
    </submittedName>
</protein>
<dbReference type="EMBL" id="JAFGIX010000003">
    <property type="protein sequence ID" value="MBN1571681.1"/>
    <property type="molecule type" value="Genomic_DNA"/>
</dbReference>
<evidence type="ECO:0000256" key="2">
    <source>
        <dbReference type="ARBA" id="ARBA00022618"/>
    </source>
</evidence>
<sequence>MKIVKNLRQTLTIASVVVSLTILGFTVFGKRGFISFMTMKERKKSISLEIESLQNQNSALKDELIRLKSKEYRERVVRSKMGMAKDGEVIYIFTPE</sequence>
<evidence type="ECO:0000313" key="10">
    <source>
        <dbReference type="Proteomes" id="UP000809273"/>
    </source>
</evidence>
<dbReference type="AlphaFoldDB" id="A0A9D8PIN5"/>
<reference evidence="9" key="2">
    <citation type="submission" date="2021-01" db="EMBL/GenBank/DDBJ databases">
        <authorList>
            <person name="Hahn C.R."/>
            <person name="Youssef N.H."/>
            <person name="Elshahed M."/>
        </authorList>
    </citation>
    <scope>NUCLEOTIDE SEQUENCE</scope>
    <source>
        <strain evidence="9">Zod_Metabat.24</strain>
    </source>
</reference>
<evidence type="ECO:0000256" key="8">
    <source>
        <dbReference type="SAM" id="Phobius"/>
    </source>
</evidence>
<dbReference type="PANTHER" id="PTHR37485">
    <property type="entry name" value="CELL DIVISION PROTEIN FTSB"/>
    <property type="match status" value="1"/>
</dbReference>
<evidence type="ECO:0000256" key="6">
    <source>
        <dbReference type="ARBA" id="ARBA00023306"/>
    </source>
</evidence>
<organism evidence="9 10">
    <name type="scientific">Candidatus Zymogenus saltonus</name>
    <dbReference type="NCBI Taxonomy" id="2844893"/>
    <lineage>
        <taxon>Bacteria</taxon>
        <taxon>Deltaproteobacteria</taxon>
        <taxon>Candidatus Zymogenia</taxon>
        <taxon>Candidatus Zymogeniales</taxon>
        <taxon>Candidatus Zymogenaceae</taxon>
        <taxon>Candidatus Zymogenus</taxon>
    </lineage>
</organism>
<dbReference type="InterPro" id="IPR023081">
    <property type="entry name" value="Cell_div_FtsB"/>
</dbReference>
<keyword evidence="6" id="KW-0131">Cell cycle</keyword>
<dbReference type="PANTHER" id="PTHR37485:SF1">
    <property type="entry name" value="CELL DIVISION PROTEIN FTSB"/>
    <property type="match status" value="1"/>
</dbReference>
<dbReference type="Pfam" id="PF04977">
    <property type="entry name" value="DivIC"/>
    <property type="match status" value="1"/>
</dbReference>
<proteinExistence type="predicted"/>
<keyword evidence="1" id="KW-1003">Cell membrane</keyword>
<keyword evidence="7" id="KW-0175">Coiled coil</keyword>
<evidence type="ECO:0000313" key="9">
    <source>
        <dbReference type="EMBL" id="MBN1571681.1"/>
    </source>
</evidence>
<dbReference type="Proteomes" id="UP000809273">
    <property type="component" value="Unassembled WGS sequence"/>
</dbReference>
<keyword evidence="2" id="KW-0132">Cell division</keyword>
<keyword evidence="3 8" id="KW-0812">Transmembrane</keyword>
<dbReference type="GO" id="GO:0043093">
    <property type="term" value="P:FtsZ-dependent cytokinesis"/>
    <property type="evidence" value="ECO:0007669"/>
    <property type="project" value="TreeGrafter"/>
</dbReference>
<accession>A0A9D8PIN5</accession>
<gene>
    <name evidence="9" type="ORF">JW984_00620</name>
</gene>
<feature type="coiled-coil region" evidence="7">
    <location>
        <begin position="36"/>
        <end position="70"/>
    </location>
</feature>
<keyword evidence="5 8" id="KW-0472">Membrane</keyword>
<dbReference type="InterPro" id="IPR007060">
    <property type="entry name" value="FtsL/DivIC"/>
</dbReference>
<evidence type="ECO:0000256" key="7">
    <source>
        <dbReference type="SAM" id="Coils"/>
    </source>
</evidence>
<keyword evidence="4 8" id="KW-1133">Transmembrane helix</keyword>
<evidence type="ECO:0000256" key="5">
    <source>
        <dbReference type="ARBA" id="ARBA00023136"/>
    </source>
</evidence>
<evidence type="ECO:0000256" key="3">
    <source>
        <dbReference type="ARBA" id="ARBA00022692"/>
    </source>
</evidence>
<dbReference type="GO" id="GO:0030428">
    <property type="term" value="C:cell septum"/>
    <property type="evidence" value="ECO:0007669"/>
    <property type="project" value="TreeGrafter"/>
</dbReference>
<reference evidence="9" key="1">
    <citation type="journal article" date="2021" name="Environ. Microbiol.">
        <title>Genomic characterization of three novel Desulfobacterota classes expand the metabolic and phylogenetic diversity of the phylum.</title>
        <authorList>
            <person name="Murphy C.L."/>
            <person name="Biggerstaff J."/>
            <person name="Eichhorn A."/>
            <person name="Ewing E."/>
            <person name="Shahan R."/>
            <person name="Soriano D."/>
            <person name="Stewart S."/>
            <person name="VanMol K."/>
            <person name="Walker R."/>
            <person name="Walters P."/>
            <person name="Elshahed M.S."/>
            <person name="Youssef N.H."/>
        </authorList>
    </citation>
    <scope>NUCLEOTIDE SEQUENCE</scope>
    <source>
        <strain evidence="9">Zod_Metabat.24</strain>
    </source>
</reference>
<name>A0A9D8PIN5_9DELT</name>
<feature type="transmembrane region" description="Helical" evidence="8">
    <location>
        <begin position="12"/>
        <end position="34"/>
    </location>
</feature>
<evidence type="ECO:0000256" key="4">
    <source>
        <dbReference type="ARBA" id="ARBA00022989"/>
    </source>
</evidence>
<comment type="caution">
    <text evidence="9">The sequence shown here is derived from an EMBL/GenBank/DDBJ whole genome shotgun (WGS) entry which is preliminary data.</text>
</comment>